<feature type="transmembrane region" description="Helical" evidence="8">
    <location>
        <begin position="88"/>
        <end position="109"/>
    </location>
</feature>
<dbReference type="InterPro" id="IPR008978">
    <property type="entry name" value="HSP20-like_chaperone"/>
</dbReference>
<evidence type="ECO:0000259" key="9">
    <source>
        <dbReference type="PROSITE" id="PS01031"/>
    </source>
</evidence>
<feature type="transmembrane region" description="Helical" evidence="8">
    <location>
        <begin position="253"/>
        <end position="271"/>
    </location>
</feature>
<feature type="transmembrane region" description="Helical" evidence="8">
    <location>
        <begin position="224"/>
        <end position="241"/>
    </location>
</feature>
<dbReference type="PANTHER" id="PTHR10165">
    <property type="entry name" value="LIPID PHOSPHATE PHOSPHATASE"/>
    <property type="match status" value="1"/>
</dbReference>
<comment type="subcellular location">
    <subcellularLocation>
        <location evidence="1">Membrane</location>
        <topology evidence="1">Multi-pass membrane protein</topology>
    </subcellularLocation>
</comment>
<dbReference type="Pfam" id="PF01569">
    <property type="entry name" value="PAP2"/>
    <property type="match status" value="1"/>
</dbReference>
<dbReference type="PANTHER" id="PTHR10165:SF35">
    <property type="entry name" value="RE23632P"/>
    <property type="match status" value="1"/>
</dbReference>
<dbReference type="GO" id="GO:0046839">
    <property type="term" value="P:phospholipid dephosphorylation"/>
    <property type="evidence" value="ECO:0007669"/>
    <property type="project" value="TreeGrafter"/>
</dbReference>
<dbReference type="PROSITE" id="PS01031">
    <property type="entry name" value="SHSP"/>
    <property type="match status" value="1"/>
</dbReference>
<feature type="domain" description="SHSP" evidence="9">
    <location>
        <begin position="272"/>
        <end position="391"/>
    </location>
</feature>
<name>A0A3P3XZT3_PLABS</name>
<feature type="transmembrane region" description="Helical" evidence="8">
    <location>
        <begin position="132"/>
        <end position="151"/>
    </location>
</feature>
<dbReference type="Gene3D" id="2.60.40.790">
    <property type="match status" value="1"/>
</dbReference>
<dbReference type="SMART" id="SM00014">
    <property type="entry name" value="acidPPc"/>
    <property type="match status" value="1"/>
</dbReference>
<dbReference type="InterPro" id="IPR002068">
    <property type="entry name" value="A-crystallin/Hsp20_dom"/>
</dbReference>
<sequence length="391" mass="43782">MPTQRNAVKIPHSTPQFSWCLRDFGTWYNTRSKYRIVVAMLNRGDAGGSAGREGDVETGVLLDSEERGHEEGVDPRGRVKQAPWHQRVMLSDWVVCGMLLAVSAVVRLFEPFHQLVTPGDPHLSFPVSHETVPTWLVTLLGIGVPVSVWYLQSRFIKYDPRELLRSTLGLAESISLTVCLTACMKNVAGRPRPNFFELCKYSDGACRGSASNIAKAFRSFPSGHSSFAFSSLFFLTLWLMGKSRVMKSSSMQFGRLLLCLTPTGLALFIALTRTRDSWHHFSDIDNITNYLLDIETPGVKKDDVQIGFETANMLNVTVNFTKHHSQLERGKMLYAERGDGIMLRQFKLPIDADLTKIQAKQDVQAGILRVTLGKLVCAQLQQQQMSSVQVQ</sequence>
<dbReference type="SUPFAM" id="SSF48317">
    <property type="entry name" value="Acid phosphatase/Vanadium-dependent haloperoxidase"/>
    <property type="match status" value="1"/>
</dbReference>
<keyword evidence="3 8" id="KW-0812">Transmembrane</keyword>
<keyword evidence="4 8" id="KW-1133">Transmembrane helix</keyword>
<dbReference type="GO" id="GO:0016020">
    <property type="term" value="C:membrane"/>
    <property type="evidence" value="ECO:0007669"/>
    <property type="project" value="UniProtKB-SubCell"/>
</dbReference>
<dbReference type="GO" id="GO:0008195">
    <property type="term" value="F:phosphatidate phosphatase activity"/>
    <property type="evidence" value="ECO:0007669"/>
    <property type="project" value="TreeGrafter"/>
</dbReference>
<evidence type="ECO:0000313" key="11">
    <source>
        <dbReference type="Proteomes" id="UP000290189"/>
    </source>
</evidence>
<dbReference type="InterPro" id="IPR036938">
    <property type="entry name" value="PAP2/HPO_sf"/>
</dbReference>
<evidence type="ECO:0000256" key="3">
    <source>
        <dbReference type="ARBA" id="ARBA00022692"/>
    </source>
</evidence>
<evidence type="ECO:0000256" key="4">
    <source>
        <dbReference type="ARBA" id="ARBA00022989"/>
    </source>
</evidence>
<accession>A0A3P3XZT3</accession>
<evidence type="ECO:0000256" key="1">
    <source>
        <dbReference type="ARBA" id="ARBA00004141"/>
    </source>
</evidence>
<reference evidence="10 11" key="1">
    <citation type="submission" date="2018-03" db="EMBL/GenBank/DDBJ databases">
        <authorList>
            <person name="Fogelqvist J."/>
        </authorList>
    </citation>
    <scope>NUCLEOTIDE SEQUENCE [LARGE SCALE GENOMIC DNA]</scope>
</reference>
<dbReference type="InterPro" id="IPR043216">
    <property type="entry name" value="PAP-like"/>
</dbReference>
<evidence type="ECO:0000256" key="7">
    <source>
        <dbReference type="RuleBase" id="RU003616"/>
    </source>
</evidence>
<dbReference type="EMBL" id="OVEO01000001">
    <property type="protein sequence ID" value="SPQ93379.1"/>
    <property type="molecule type" value="Genomic_DNA"/>
</dbReference>
<evidence type="ECO:0000256" key="5">
    <source>
        <dbReference type="ARBA" id="ARBA00023136"/>
    </source>
</evidence>
<evidence type="ECO:0000256" key="2">
    <source>
        <dbReference type="ARBA" id="ARBA00008816"/>
    </source>
</evidence>
<organism evidence="10 11">
    <name type="scientific">Plasmodiophora brassicae</name>
    <name type="common">Clubroot disease agent</name>
    <dbReference type="NCBI Taxonomy" id="37360"/>
    <lineage>
        <taxon>Eukaryota</taxon>
        <taxon>Sar</taxon>
        <taxon>Rhizaria</taxon>
        <taxon>Endomyxa</taxon>
        <taxon>Phytomyxea</taxon>
        <taxon>Plasmodiophorida</taxon>
        <taxon>Plasmodiophoridae</taxon>
        <taxon>Plasmodiophora</taxon>
    </lineage>
</organism>
<dbReference type="Proteomes" id="UP000290189">
    <property type="component" value="Unassembled WGS sequence"/>
</dbReference>
<evidence type="ECO:0000313" key="10">
    <source>
        <dbReference type="EMBL" id="SPQ93379.1"/>
    </source>
</evidence>
<dbReference type="SUPFAM" id="SSF49764">
    <property type="entry name" value="HSP20-like chaperones"/>
    <property type="match status" value="1"/>
</dbReference>
<comment type="similarity">
    <text evidence="6 7">Belongs to the small heat shock protein (HSP20) family.</text>
</comment>
<dbReference type="GO" id="GO:0006644">
    <property type="term" value="P:phospholipid metabolic process"/>
    <property type="evidence" value="ECO:0007669"/>
    <property type="project" value="InterPro"/>
</dbReference>
<dbReference type="Gene3D" id="1.20.144.10">
    <property type="entry name" value="Phosphatidic acid phosphatase type 2/haloperoxidase"/>
    <property type="match status" value="1"/>
</dbReference>
<evidence type="ECO:0000256" key="6">
    <source>
        <dbReference type="PROSITE-ProRule" id="PRU00285"/>
    </source>
</evidence>
<gene>
    <name evidence="10" type="ORF">PLBR_LOCUS594</name>
</gene>
<evidence type="ECO:0000256" key="8">
    <source>
        <dbReference type="SAM" id="Phobius"/>
    </source>
</evidence>
<keyword evidence="5 8" id="KW-0472">Membrane</keyword>
<geneLocation type="mitochondrion" evidence="10"/>
<dbReference type="InterPro" id="IPR000326">
    <property type="entry name" value="PAP2/HPO"/>
</dbReference>
<comment type="similarity">
    <text evidence="2">Belongs to the PA-phosphatase related phosphoesterase family.</text>
</comment>
<keyword evidence="10" id="KW-0496">Mitochondrion</keyword>
<dbReference type="Pfam" id="PF00011">
    <property type="entry name" value="HSP20"/>
    <property type="match status" value="1"/>
</dbReference>
<proteinExistence type="inferred from homology"/>
<dbReference type="AlphaFoldDB" id="A0A3P3XZT3"/>
<protein>
    <recommendedName>
        <fullName evidence="9">SHSP domain-containing protein</fullName>
    </recommendedName>
</protein>